<dbReference type="PANTHER" id="PTHR24148">
    <property type="entry name" value="ANKYRIN REPEAT DOMAIN-CONTAINING PROTEIN 39 HOMOLOG-RELATED"/>
    <property type="match status" value="1"/>
</dbReference>
<evidence type="ECO:0000259" key="1">
    <source>
        <dbReference type="Pfam" id="PF06985"/>
    </source>
</evidence>
<dbReference type="InterPro" id="IPR010730">
    <property type="entry name" value="HET"/>
</dbReference>
<dbReference type="Pfam" id="PF06985">
    <property type="entry name" value="HET"/>
    <property type="match status" value="1"/>
</dbReference>
<dbReference type="InterPro" id="IPR052895">
    <property type="entry name" value="HetReg/Transcr_Mod"/>
</dbReference>
<dbReference type="EMBL" id="BOLY01000007">
    <property type="protein sequence ID" value="GIZ48050.1"/>
    <property type="molecule type" value="Genomic_DNA"/>
</dbReference>
<dbReference type="PANTHER" id="PTHR24148:SF64">
    <property type="entry name" value="HETEROKARYON INCOMPATIBILITY DOMAIN-CONTAINING PROTEIN"/>
    <property type="match status" value="1"/>
</dbReference>
<dbReference type="RefSeq" id="XP_044662537.1">
    <property type="nucleotide sequence ID" value="XM_044806602.1"/>
</dbReference>
<protein>
    <recommendedName>
        <fullName evidence="1">Heterokaryon incompatibility domain-containing protein</fullName>
    </recommendedName>
</protein>
<gene>
    <name evidence="2" type="ORF">CKM354_001112500</name>
</gene>
<dbReference type="Proteomes" id="UP000825890">
    <property type="component" value="Unassembled WGS sequence"/>
</dbReference>
<dbReference type="GeneID" id="68296700"/>
<evidence type="ECO:0000313" key="2">
    <source>
        <dbReference type="EMBL" id="GIZ48050.1"/>
    </source>
</evidence>
<evidence type="ECO:0000313" key="3">
    <source>
        <dbReference type="Proteomes" id="UP000825890"/>
    </source>
</evidence>
<feature type="domain" description="Heterokaryon incompatibility" evidence="1">
    <location>
        <begin position="53"/>
        <end position="205"/>
    </location>
</feature>
<dbReference type="OrthoDB" id="5386682at2759"/>
<comment type="caution">
    <text evidence="2">The sequence shown here is derived from an EMBL/GenBank/DDBJ whole genome shotgun (WGS) entry which is preliminary data.</text>
</comment>
<keyword evidence="3" id="KW-1185">Reference proteome</keyword>
<proteinExistence type="predicted"/>
<accession>A0A9P3CWH4</accession>
<sequence>MDTAPPPPGGANLYRPLSVELRQIRLLTILPGSFDDGVRCTLDVVSLLDSCSYETISYCWGDASLQSSITVNCGNINVPYSAMAAVRRVRSRDRARVVWIDAICINQRDNVEKGTQVALMSTIYSNGMHNLVWLGDDDVGHASAVLDYLQSKKIQVQQAFKDREEFEEKLSQGDLGKFFRTELDHYLLRELYDLPWFRRLWVLQEAALSRDSTCHWGSFQVALDQLFLVSKMLYLAGGQISIGLHTASLMYRECGVQHSGTSSRSFFRIANRCYGFVATDLRDHVFAPLALFLVQQPPDYVMSPLLAPDYTKTTHEVFRDATRYALEDATESEDLLLRIQHFSQQDLDNSLASWTFQFDRDIACQYQGQTACRLDRSGFSAGVKDKRDADRLKMLKHPVPDPNVITLHVAVLGSVSETSIELDVQQLNKTATLRHIVHSVHAMTQFRHEVTALVLVTERMDSHAGHYTDVAQRLKEYHLFFTSLDTDSEELPVSMMYSPIFITVAFRRRYFRTAAGLVGCGPGIMKKGDVIVVPENASLPCVLSPVGEQYLLLGVAYVHGIMHGEVFNMDAEWKWVEIR</sequence>
<dbReference type="AlphaFoldDB" id="A0A9P3CWH4"/>
<name>A0A9P3CWH4_9PEZI</name>
<organism evidence="2 3">
    <name type="scientific">Cercospora kikuchii</name>
    <dbReference type="NCBI Taxonomy" id="84275"/>
    <lineage>
        <taxon>Eukaryota</taxon>
        <taxon>Fungi</taxon>
        <taxon>Dikarya</taxon>
        <taxon>Ascomycota</taxon>
        <taxon>Pezizomycotina</taxon>
        <taxon>Dothideomycetes</taxon>
        <taxon>Dothideomycetidae</taxon>
        <taxon>Mycosphaerellales</taxon>
        <taxon>Mycosphaerellaceae</taxon>
        <taxon>Cercospora</taxon>
    </lineage>
</organism>
<reference evidence="2 3" key="1">
    <citation type="submission" date="2021-01" db="EMBL/GenBank/DDBJ databases">
        <title>Cercospora kikuchii MAFF 305040 whole genome shotgun sequence.</title>
        <authorList>
            <person name="Kashiwa T."/>
            <person name="Suzuki T."/>
        </authorList>
    </citation>
    <scope>NUCLEOTIDE SEQUENCE [LARGE SCALE GENOMIC DNA]</scope>
    <source>
        <strain evidence="2 3">MAFF 305040</strain>
    </source>
</reference>
<dbReference type="Pfam" id="PF26639">
    <property type="entry name" value="Het-6_barrel"/>
    <property type="match status" value="1"/>
</dbReference>